<dbReference type="EMBL" id="CAJVPL010000173">
    <property type="protein sequence ID" value="CAG8459674.1"/>
    <property type="molecule type" value="Genomic_DNA"/>
</dbReference>
<keyword evidence="3" id="KW-1185">Reference proteome</keyword>
<organism evidence="2 3">
    <name type="scientific">Ambispora gerdemannii</name>
    <dbReference type="NCBI Taxonomy" id="144530"/>
    <lineage>
        <taxon>Eukaryota</taxon>
        <taxon>Fungi</taxon>
        <taxon>Fungi incertae sedis</taxon>
        <taxon>Mucoromycota</taxon>
        <taxon>Glomeromycotina</taxon>
        <taxon>Glomeromycetes</taxon>
        <taxon>Archaeosporales</taxon>
        <taxon>Ambisporaceae</taxon>
        <taxon>Ambispora</taxon>
    </lineage>
</organism>
<sequence>MNQQGTCLLNLTSADSLQNLYQLYTNIAPLNLSSQQNAVDTSHLFYRIGNSQHFGLTDDQHSLISGKQILTNVRISPIESSASASSSPSSRKSHAFIGSTSSENNRKQYHQWENNLCEYMLEDLVKVVITGIEHAGLLVSLEDVGPIDYF</sequence>
<gene>
    <name evidence="2" type="ORF">AGERDE_LOCUS2185</name>
</gene>
<evidence type="ECO:0000256" key="1">
    <source>
        <dbReference type="SAM" id="MobiDB-lite"/>
    </source>
</evidence>
<evidence type="ECO:0000313" key="2">
    <source>
        <dbReference type="EMBL" id="CAG8459674.1"/>
    </source>
</evidence>
<dbReference type="OrthoDB" id="2365705at2759"/>
<proteinExistence type="predicted"/>
<protein>
    <submittedName>
        <fullName evidence="2">3620_t:CDS:1</fullName>
    </submittedName>
</protein>
<dbReference type="Proteomes" id="UP000789831">
    <property type="component" value="Unassembled WGS sequence"/>
</dbReference>
<dbReference type="AlphaFoldDB" id="A0A9N8VMC0"/>
<feature type="compositionally biased region" description="Low complexity" evidence="1">
    <location>
        <begin position="81"/>
        <end position="90"/>
    </location>
</feature>
<comment type="caution">
    <text evidence="2">The sequence shown here is derived from an EMBL/GenBank/DDBJ whole genome shotgun (WGS) entry which is preliminary data.</text>
</comment>
<name>A0A9N8VMC0_9GLOM</name>
<evidence type="ECO:0000313" key="3">
    <source>
        <dbReference type="Proteomes" id="UP000789831"/>
    </source>
</evidence>
<feature type="region of interest" description="Disordered" evidence="1">
    <location>
        <begin position="81"/>
        <end position="102"/>
    </location>
</feature>
<reference evidence="2" key="1">
    <citation type="submission" date="2021-06" db="EMBL/GenBank/DDBJ databases">
        <authorList>
            <person name="Kallberg Y."/>
            <person name="Tangrot J."/>
            <person name="Rosling A."/>
        </authorList>
    </citation>
    <scope>NUCLEOTIDE SEQUENCE</scope>
    <source>
        <strain evidence="2">MT106</strain>
    </source>
</reference>
<accession>A0A9N8VMC0</accession>